<dbReference type="PANTHER" id="PTHR43712:SF2">
    <property type="entry name" value="O-METHYLTRANSFERASE CICE"/>
    <property type="match status" value="1"/>
</dbReference>
<dbReference type="InterPro" id="IPR012967">
    <property type="entry name" value="COMT_dimerisation"/>
</dbReference>
<dbReference type="InterPro" id="IPR036390">
    <property type="entry name" value="WH_DNA-bd_sf"/>
</dbReference>
<dbReference type="GO" id="GO:0046983">
    <property type="term" value="F:protein dimerization activity"/>
    <property type="evidence" value="ECO:0007669"/>
    <property type="project" value="InterPro"/>
</dbReference>
<keyword evidence="2" id="KW-0808">Transferase</keyword>
<dbReference type="AlphaFoldDB" id="A0A1U7DBG9"/>
<dbReference type="Proteomes" id="UP000186559">
    <property type="component" value="Chromosome"/>
</dbReference>
<dbReference type="KEGG" id="tpro:Ga0080559_TMP4718"/>
<dbReference type="PROSITE" id="PS51683">
    <property type="entry name" value="SAM_OMT_II"/>
    <property type="match status" value="1"/>
</dbReference>
<accession>A0A1U7DBG9</accession>
<dbReference type="InterPro" id="IPR029063">
    <property type="entry name" value="SAM-dependent_MTases_sf"/>
</dbReference>
<feature type="domain" description="O-methyltransferase dimerisation" evidence="5">
    <location>
        <begin position="12"/>
        <end position="87"/>
    </location>
</feature>
<evidence type="ECO:0000259" key="5">
    <source>
        <dbReference type="Pfam" id="PF08100"/>
    </source>
</evidence>
<dbReference type="RefSeq" id="WP_076625049.1">
    <property type="nucleotide sequence ID" value="NZ_BMEW01000002.1"/>
</dbReference>
<reference evidence="6 7" key="1">
    <citation type="submission" date="2016-03" db="EMBL/GenBank/DDBJ databases">
        <title>Deep-sea bacteria in the southern Pacific.</title>
        <authorList>
            <person name="Tang K."/>
        </authorList>
    </citation>
    <scope>NUCLEOTIDE SEQUENCE [LARGE SCALE GENOMIC DNA]</scope>
    <source>
        <strain evidence="6 7">JLT2016</strain>
    </source>
</reference>
<proteinExistence type="predicted"/>
<dbReference type="EMBL" id="CP014796">
    <property type="protein sequence ID" value="APX25514.1"/>
    <property type="molecule type" value="Genomic_DNA"/>
</dbReference>
<evidence type="ECO:0000313" key="6">
    <source>
        <dbReference type="EMBL" id="APX25514.1"/>
    </source>
</evidence>
<dbReference type="PIRSF" id="PIRSF005739">
    <property type="entry name" value="O-mtase"/>
    <property type="match status" value="1"/>
</dbReference>
<dbReference type="Pfam" id="PF08100">
    <property type="entry name" value="Dimerisation"/>
    <property type="match status" value="1"/>
</dbReference>
<dbReference type="Gene3D" id="3.40.50.150">
    <property type="entry name" value="Vaccinia Virus protein VP39"/>
    <property type="match status" value="1"/>
</dbReference>
<keyword evidence="6" id="KW-0830">Ubiquinone</keyword>
<evidence type="ECO:0000313" key="7">
    <source>
        <dbReference type="Proteomes" id="UP000186559"/>
    </source>
</evidence>
<evidence type="ECO:0000256" key="2">
    <source>
        <dbReference type="ARBA" id="ARBA00022679"/>
    </source>
</evidence>
<keyword evidence="3" id="KW-0949">S-adenosyl-L-methionine</keyword>
<name>A0A1U7DBG9_9RHOB</name>
<dbReference type="InterPro" id="IPR001077">
    <property type="entry name" value="COMT_C"/>
</dbReference>
<dbReference type="STRING" id="1229727.Ga0080559_TMP4718"/>
<dbReference type="GO" id="GO:0008171">
    <property type="term" value="F:O-methyltransferase activity"/>
    <property type="evidence" value="ECO:0007669"/>
    <property type="project" value="InterPro"/>
</dbReference>
<dbReference type="PANTHER" id="PTHR43712">
    <property type="entry name" value="PUTATIVE (AFU_ORTHOLOGUE AFUA_4G14580)-RELATED"/>
    <property type="match status" value="1"/>
</dbReference>
<dbReference type="GO" id="GO:0032259">
    <property type="term" value="P:methylation"/>
    <property type="evidence" value="ECO:0007669"/>
    <property type="project" value="UniProtKB-KW"/>
</dbReference>
<dbReference type="CDD" id="cd02440">
    <property type="entry name" value="AdoMet_MTases"/>
    <property type="match status" value="1"/>
</dbReference>
<evidence type="ECO:0000256" key="3">
    <source>
        <dbReference type="ARBA" id="ARBA00022691"/>
    </source>
</evidence>
<keyword evidence="7" id="KW-1185">Reference proteome</keyword>
<dbReference type="SUPFAM" id="SSF46785">
    <property type="entry name" value="Winged helix' DNA-binding domain"/>
    <property type="match status" value="1"/>
</dbReference>
<dbReference type="Pfam" id="PF00891">
    <property type="entry name" value="Methyltransf_2"/>
    <property type="match status" value="1"/>
</dbReference>
<dbReference type="SUPFAM" id="SSF53335">
    <property type="entry name" value="S-adenosyl-L-methionine-dependent methyltransferases"/>
    <property type="match status" value="1"/>
</dbReference>
<organism evidence="6 7">
    <name type="scientific">Salipiger profundus</name>
    <dbReference type="NCBI Taxonomy" id="1229727"/>
    <lineage>
        <taxon>Bacteria</taxon>
        <taxon>Pseudomonadati</taxon>
        <taxon>Pseudomonadota</taxon>
        <taxon>Alphaproteobacteria</taxon>
        <taxon>Rhodobacterales</taxon>
        <taxon>Roseobacteraceae</taxon>
        <taxon>Salipiger</taxon>
    </lineage>
</organism>
<dbReference type="InterPro" id="IPR036388">
    <property type="entry name" value="WH-like_DNA-bd_sf"/>
</dbReference>
<protein>
    <submittedName>
        <fullName evidence="6">Methylase involved in ubiquinone/menaquinone biosynthesis</fullName>
    </submittedName>
</protein>
<keyword evidence="1 6" id="KW-0489">Methyltransferase</keyword>
<sequence>MGPLTEADEISKIAFGFMGSQALFTALDQQVFTHLADGALSAEEMAERTDLHRDRAETLLTALAGMGLVTVDDGRFSNSPAAEAFLVKGAKYDFGDYIRLQVGKQMYGLMGQLGGAVSGTLSEEETGSYEQWFSDPEEARLYSESQHAGSHGPARQMTRRVDLSGAKTLLDVGGGTGAYAITFCNAFPDLTATIVDFPNVAALGRSYVDEAKLSDRISYVEGNALETEWPGGQDVILMSYLFSGVPGETHEGLMKHGFDCLAPGGTLLIHDFMVHADRSGPALAALWQLQHTAFTPEARSVDAEGLATELADAGFTDVTVDPMIPEMTMLAVAKRPA</sequence>
<evidence type="ECO:0000256" key="1">
    <source>
        <dbReference type="ARBA" id="ARBA00022603"/>
    </source>
</evidence>
<gene>
    <name evidence="6" type="ORF">Ga0080559_TMP4718</name>
</gene>
<dbReference type="Gene3D" id="1.10.10.10">
    <property type="entry name" value="Winged helix-like DNA-binding domain superfamily/Winged helix DNA-binding domain"/>
    <property type="match status" value="1"/>
</dbReference>
<dbReference type="InterPro" id="IPR016461">
    <property type="entry name" value="COMT-like"/>
</dbReference>
<feature type="domain" description="O-methyltransferase C-terminal" evidence="4">
    <location>
        <begin position="128"/>
        <end position="315"/>
    </location>
</feature>
<evidence type="ECO:0000259" key="4">
    <source>
        <dbReference type="Pfam" id="PF00891"/>
    </source>
</evidence>